<protein>
    <submittedName>
        <fullName evidence="5">Tryptophanase</fullName>
    </submittedName>
</protein>
<evidence type="ECO:0000313" key="6">
    <source>
        <dbReference type="EMBL" id="CAL6029487.1"/>
    </source>
</evidence>
<dbReference type="SUPFAM" id="SSF53383">
    <property type="entry name" value="PLP-dependent transferases"/>
    <property type="match status" value="1"/>
</dbReference>
<gene>
    <name evidence="5" type="ORF">HINF_LOCUS25243</name>
    <name evidence="6" type="ORF">HINF_LOCUS32364</name>
</gene>
<dbReference type="Gene3D" id="3.40.640.10">
    <property type="entry name" value="Type I PLP-dependent aspartate aminotransferase-like (Major domain)"/>
    <property type="match status" value="1"/>
</dbReference>
<dbReference type="PANTHER" id="PTHR32325:SF4">
    <property type="entry name" value="TRYPTOPHANASE"/>
    <property type="match status" value="1"/>
</dbReference>
<evidence type="ECO:0000256" key="3">
    <source>
        <dbReference type="ARBA" id="ARBA00022898"/>
    </source>
</evidence>
<evidence type="ECO:0000313" key="7">
    <source>
        <dbReference type="Proteomes" id="UP001642409"/>
    </source>
</evidence>
<accession>A0AA86PFD5</accession>
<name>A0AA86PFD5_9EUKA</name>
<dbReference type="EMBL" id="CATOUU010000647">
    <property type="protein sequence ID" value="CAI9937598.1"/>
    <property type="molecule type" value="Genomic_DNA"/>
</dbReference>
<dbReference type="InterPro" id="IPR001597">
    <property type="entry name" value="ArAA_b-elim_lyase/Thr_aldolase"/>
</dbReference>
<dbReference type="GO" id="GO:0016829">
    <property type="term" value="F:lyase activity"/>
    <property type="evidence" value="ECO:0007669"/>
    <property type="project" value="InterPro"/>
</dbReference>
<reference evidence="6 7" key="2">
    <citation type="submission" date="2024-07" db="EMBL/GenBank/DDBJ databases">
        <authorList>
            <person name="Akdeniz Z."/>
        </authorList>
    </citation>
    <scope>NUCLEOTIDE SEQUENCE [LARGE SCALE GENOMIC DNA]</scope>
</reference>
<evidence type="ECO:0000256" key="2">
    <source>
        <dbReference type="ARBA" id="ARBA00009721"/>
    </source>
</evidence>
<feature type="domain" description="Aromatic amino acid beta-eliminating lyase/threonine aldolase" evidence="4">
    <location>
        <begin position="97"/>
        <end position="531"/>
    </location>
</feature>
<dbReference type="Proteomes" id="UP001642409">
    <property type="component" value="Unassembled WGS sequence"/>
</dbReference>
<evidence type="ECO:0000313" key="5">
    <source>
        <dbReference type="EMBL" id="CAI9937598.1"/>
    </source>
</evidence>
<evidence type="ECO:0000256" key="1">
    <source>
        <dbReference type="ARBA" id="ARBA00001933"/>
    </source>
</evidence>
<reference evidence="5" key="1">
    <citation type="submission" date="2023-06" db="EMBL/GenBank/DDBJ databases">
        <authorList>
            <person name="Kurt Z."/>
        </authorList>
    </citation>
    <scope>NUCLEOTIDE SEQUENCE</scope>
</reference>
<evidence type="ECO:0000259" key="4">
    <source>
        <dbReference type="Pfam" id="PF01212"/>
    </source>
</evidence>
<dbReference type="Pfam" id="PF01212">
    <property type="entry name" value="Beta_elim_lyase"/>
    <property type="match status" value="1"/>
</dbReference>
<proteinExistence type="inferred from homology"/>
<dbReference type="GO" id="GO:0006520">
    <property type="term" value="P:amino acid metabolic process"/>
    <property type="evidence" value="ECO:0007669"/>
    <property type="project" value="InterPro"/>
</dbReference>
<dbReference type="EMBL" id="CAXDID020000110">
    <property type="protein sequence ID" value="CAL6029487.1"/>
    <property type="molecule type" value="Genomic_DNA"/>
</dbReference>
<dbReference type="InterPro" id="IPR015421">
    <property type="entry name" value="PyrdxlP-dep_Trfase_major"/>
</dbReference>
<comment type="similarity">
    <text evidence="2">Belongs to the beta-eliminating lyase family.</text>
</comment>
<dbReference type="InterPro" id="IPR015422">
    <property type="entry name" value="PyrdxlP-dep_Trfase_small"/>
</dbReference>
<sequence>MSTRMTGEEQVQYLLSFYDEFQKWKANKEAELAKIPAHLLAMAQALDSTFRPFVNHIVKPKHPAGVDERDSFRVRATKVVEAGLNSFFFPADFLEVDYLSDSGSAAMTTEQWAQLIQGDESYGSNEGWPIFNDTIAQVFGPKFASVFLGKSSDAALNKKFHNVKNFNYIVNQGRGAESIFFAALADSLVRRDHATFTSDHVEYAICCSNNFFDTTSGHILNINNRSVLVGDKEYKITFKLMNFPNPKVKNGTYSIHDKYLGDGMFEALEQLVVEKKTRIGCVFTTITNNSGGSQPVSLAHIKQVSDLCKKNNLVYIMDACRFAENAFMIKKIENSEKSVQEIVHEIFSLVDGFNISLKKDGIANCGGAICLSPMSERIMQFVDQPGGCMLQQLMDTVILQIGHFTYGALTGRDIKAICVGLKHVVKLEYLEGRVKQVHRFAKILTDLGVPVLTPCGTSAVYLDVDKFFADKDKSLRKNYFGNSLVGISLAAGIRMCELGSSAFSSPHGNAPYSTPEEVSGNFVRLAIPRQLYSDNDLFASALWLAFLFENKAMIKPVIDRPNLRQLSLHHFKMMFDFAK</sequence>
<comment type="caution">
    <text evidence="5">The sequence shown here is derived from an EMBL/GenBank/DDBJ whole genome shotgun (WGS) entry which is preliminary data.</text>
</comment>
<dbReference type="NCBIfam" id="NF009709">
    <property type="entry name" value="PRK13238.1"/>
    <property type="match status" value="1"/>
</dbReference>
<organism evidence="5">
    <name type="scientific">Hexamita inflata</name>
    <dbReference type="NCBI Taxonomy" id="28002"/>
    <lineage>
        <taxon>Eukaryota</taxon>
        <taxon>Metamonada</taxon>
        <taxon>Diplomonadida</taxon>
        <taxon>Hexamitidae</taxon>
        <taxon>Hexamitinae</taxon>
        <taxon>Hexamita</taxon>
    </lineage>
</organism>
<comment type="cofactor">
    <cofactor evidence="1">
        <name>pyridoxal 5'-phosphate</name>
        <dbReference type="ChEBI" id="CHEBI:597326"/>
    </cofactor>
</comment>
<dbReference type="Gene3D" id="3.90.1150.10">
    <property type="entry name" value="Aspartate Aminotransferase, domain 1"/>
    <property type="match status" value="1"/>
</dbReference>
<keyword evidence="7" id="KW-1185">Reference proteome</keyword>
<dbReference type="PANTHER" id="PTHR32325">
    <property type="entry name" value="BETA-ELIMINATING LYASE-LIKE PROTEIN-RELATED"/>
    <property type="match status" value="1"/>
</dbReference>
<dbReference type="AlphaFoldDB" id="A0AA86PFD5"/>
<dbReference type="InterPro" id="IPR015424">
    <property type="entry name" value="PyrdxlP-dep_Trfase"/>
</dbReference>
<keyword evidence="3" id="KW-0663">Pyridoxal phosphate</keyword>